<dbReference type="Gene3D" id="1.25.40.10">
    <property type="entry name" value="Tetratricopeptide repeat domain"/>
    <property type="match status" value="1"/>
</dbReference>
<reference evidence="2" key="1">
    <citation type="journal article" date="2023" name="bioRxiv">
        <title>Improved chromosome-level genome assembly for marigold (Tagetes erecta).</title>
        <authorList>
            <person name="Jiang F."/>
            <person name="Yuan L."/>
            <person name="Wang S."/>
            <person name="Wang H."/>
            <person name="Xu D."/>
            <person name="Wang A."/>
            <person name="Fan W."/>
        </authorList>
    </citation>
    <scope>NUCLEOTIDE SEQUENCE</scope>
    <source>
        <strain evidence="2">WSJ</strain>
        <tissue evidence="2">Leaf</tissue>
    </source>
</reference>
<dbReference type="PANTHER" id="PTHR47262:SF1">
    <property type="entry name" value="OS02G0132600 PROTEIN"/>
    <property type="match status" value="1"/>
</dbReference>
<feature type="region of interest" description="Disordered" evidence="1">
    <location>
        <begin position="1"/>
        <end position="20"/>
    </location>
</feature>
<evidence type="ECO:0000256" key="1">
    <source>
        <dbReference type="SAM" id="MobiDB-lite"/>
    </source>
</evidence>
<evidence type="ECO:0000313" key="2">
    <source>
        <dbReference type="EMBL" id="KAK1407046.1"/>
    </source>
</evidence>
<gene>
    <name evidence="2" type="ORF">QVD17_38656</name>
</gene>
<dbReference type="EMBL" id="JAUHHV010000011">
    <property type="protein sequence ID" value="KAK1407046.1"/>
    <property type="molecule type" value="Genomic_DNA"/>
</dbReference>
<dbReference type="AlphaFoldDB" id="A0AAD8JNV4"/>
<organism evidence="2 3">
    <name type="scientific">Tagetes erecta</name>
    <name type="common">African marigold</name>
    <dbReference type="NCBI Taxonomy" id="13708"/>
    <lineage>
        <taxon>Eukaryota</taxon>
        <taxon>Viridiplantae</taxon>
        <taxon>Streptophyta</taxon>
        <taxon>Embryophyta</taxon>
        <taxon>Tracheophyta</taxon>
        <taxon>Spermatophyta</taxon>
        <taxon>Magnoliopsida</taxon>
        <taxon>eudicotyledons</taxon>
        <taxon>Gunneridae</taxon>
        <taxon>Pentapetalae</taxon>
        <taxon>asterids</taxon>
        <taxon>campanulids</taxon>
        <taxon>Asterales</taxon>
        <taxon>Asteraceae</taxon>
        <taxon>Asteroideae</taxon>
        <taxon>Heliantheae alliance</taxon>
        <taxon>Tageteae</taxon>
        <taxon>Tagetes</taxon>
    </lineage>
</organism>
<feature type="compositionally biased region" description="Low complexity" evidence="1">
    <location>
        <begin position="68"/>
        <end position="81"/>
    </location>
</feature>
<sequence length="428" mass="48830">MHFNNVSDTSPPQPINKQPPKLVTIKMSTSAKNLTKLLNSVITFSDHTAKNLTRTAGSNVTLQNHVQLNNSSSSSSSSSLSHLKPPTAESIKLGTSTVKEDAVVIPELEPEPLGTISEFSWPSATSNRNAQLKRREVLREKKQTWRLKNSQGTSFQKLLRMYIEKLGAYATIDVFRKLDRETGVQVFNFMIQICIENARNTDDEDVALEEVHRAYMIFETMRELGLEIWEVTYCPFLMFIIDMGMVEEFHIFCEHIKNENPKSRSRLAYYEMLLWIKVGDGGKIQELIINAHANDDSNVNEYYFAALCEASCQDKVSVLLETLNIKNISSKETMELIFKLLGKLLLELHAKKFILELITEDRGHDLSNLIYCYAMNMPNKQTEDIVEKLKNLHAELKVAPSSRSQKKLTLACLRDSLETHDNRRRVIS</sequence>
<accession>A0AAD8JNV4</accession>
<feature type="compositionally biased region" description="Polar residues" evidence="1">
    <location>
        <begin position="1"/>
        <end position="10"/>
    </location>
</feature>
<keyword evidence="3" id="KW-1185">Reference proteome</keyword>
<comment type="caution">
    <text evidence="2">The sequence shown here is derived from an EMBL/GenBank/DDBJ whole genome shotgun (WGS) entry which is preliminary data.</text>
</comment>
<proteinExistence type="predicted"/>
<dbReference type="PANTHER" id="PTHR47262">
    <property type="entry name" value="OS02G0132600 PROTEIN"/>
    <property type="match status" value="1"/>
</dbReference>
<name>A0AAD8JNV4_TARER</name>
<dbReference type="InterPro" id="IPR011990">
    <property type="entry name" value="TPR-like_helical_dom_sf"/>
</dbReference>
<evidence type="ECO:0008006" key="4">
    <source>
        <dbReference type="Google" id="ProtNLM"/>
    </source>
</evidence>
<protein>
    <recommendedName>
        <fullName evidence="4">Pentatricopeptide repeat-containing protein</fullName>
    </recommendedName>
</protein>
<dbReference type="Proteomes" id="UP001229421">
    <property type="component" value="Unassembled WGS sequence"/>
</dbReference>
<evidence type="ECO:0000313" key="3">
    <source>
        <dbReference type="Proteomes" id="UP001229421"/>
    </source>
</evidence>
<feature type="region of interest" description="Disordered" evidence="1">
    <location>
        <begin position="68"/>
        <end position="92"/>
    </location>
</feature>